<accession>A0A4R5UBM3</accession>
<keyword evidence="4" id="KW-1185">Reference proteome</keyword>
<dbReference type="AlphaFoldDB" id="A0A4R5UBM3"/>
<evidence type="ECO:0000313" key="3">
    <source>
        <dbReference type="EMBL" id="TDK32618.1"/>
    </source>
</evidence>
<dbReference type="Proteomes" id="UP000295543">
    <property type="component" value="Unassembled WGS sequence"/>
</dbReference>
<proteinExistence type="predicted"/>
<evidence type="ECO:0000256" key="1">
    <source>
        <dbReference type="SAM" id="MobiDB-lite"/>
    </source>
</evidence>
<feature type="chain" id="PRO_5020606512" evidence="2">
    <location>
        <begin position="20"/>
        <end position="191"/>
    </location>
</feature>
<name>A0A4R5UBM3_9GAMM</name>
<feature type="region of interest" description="Disordered" evidence="1">
    <location>
        <begin position="78"/>
        <end position="106"/>
    </location>
</feature>
<protein>
    <submittedName>
        <fullName evidence="3">Uncharacterized protein</fullName>
    </submittedName>
</protein>
<comment type="caution">
    <text evidence="3">The sequence shown here is derived from an EMBL/GenBank/DDBJ whole genome shotgun (WGS) entry which is preliminary data.</text>
</comment>
<organism evidence="3 4">
    <name type="scientific">Luteimonas terrae</name>
    <dbReference type="NCBI Taxonomy" id="1530191"/>
    <lineage>
        <taxon>Bacteria</taxon>
        <taxon>Pseudomonadati</taxon>
        <taxon>Pseudomonadota</taxon>
        <taxon>Gammaproteobacteria</taxon>
        <taxon>Lysobacterales</taxon>
        <taxon>Lysobacteraceae</taxon>
        <taxon>Luteimonas</taxon>
    </lineage>
</organism>
<evidence type="ECO:0000313" key="4">
    <source>
        <dbReference type="Proteomes" id="UP000295543"/>
    </source>
</evidence>
<gene>
    <name evidence="3" type="ORF">E2F49_00620</name>
</gene>
<feature type="signal peptide" evidence="2">
    <location>
        <begin position="1"/>
        <end position="19"/>
    </location>
</feature>
<dbReference type="OrthoDB" id="6022222at2"/>
<sequence>MKSITRALLVACLVLPAIACSKKEEAPQVEAAPVAVPTTEDKTAWNAYLNDVAGRHMEGVNNSPYVYLVPPASADQAPAADAAAAQEGADAPAAATGDTGPTMTMDGNYERLLDKAKTDVSRGITRGNLLIFAGLDSARTANLTIASFSTVPAGSMKGVRVLFIGAAADNERVKAAVEPAGVEYVFVDNAA</sequence>
<keyword evidence="2" id="KW-0732">Signal</keyword>
<dbReference type="EMBL" id="SMTG01000002">
    <property type="protein sequence ID" value="TDK32618.1"/>
    <property type="molecule type" value="Genomic_DNA"/>
</dbReference>
<reference evidence="3 4" key="1">
    <citation type="submission" date="2019-03" db="EMBL/GenBank/DDBJ databases">
        <title>Luteimonas zhaokaii sp.nov., isolated from the rectal contents of Plateau pika in Yushu, Qinghai Province, China.</title>
        <authorList>
            <person name="Zhang G."/>
        </authorList>
    </citation>
    <scope>NUCLEOTIDE SEQUENCE [LARGE SCALE GENOMIC DNA]</scope>
    <source>
        <strain evidence="3 4">THG-MD21</strain>
    </source>
</reference>
<dbReference type="RefSeq" id="WP_133392192.1">
    <property type="nucleotide sequence ID" value="NZ_SMTG01000002.1"/>
</dbReference>
<evidence type="ECO:0000256" key="2">
    <source>
        <dbReference type="SAM" id="SignalP"/>
    </source>
</evidence>